<sequence length="177" mass="19816">MASNSDDANVMDLSLPPSGNSSRLDTPSYSNCRRLQAIAMDIKKFTNLTNGTETMIKTMHLDGFTSDDDPSLQDLNCGLAHYKNYLDMASNRQSQVTLSTSHIRIENPGIFRQDYASTTDSHFNQSGNSNVPTNQEDSPLQQVPSTFRQHSLFCYGTEERALRSMFQKNISQKNIGH</sequence>
<protein>
    <submittedName>
        <fullName evidence="2">Uncharacterized protein</fullName>
    </submittedName>
</protein>
<dbReference type="EMBL" id="BMAO01003728">
    <property type="protein sequence ID" value="GFQ89830.1"/>
    <property type="molecule type" value="Genomic_DNA"/>
</dbReference>
<feature type="region of interest" description="Disordered" evidence="1">
    <location>
        <begin position="1"/>
        <end position="28"/>
    </location>
</feature>
<evidence type="ECO:0000313" key="3">
    <source>
        <dbReference type="Proteomes" id="UP000887116"/>
    </source>
</evidence>
<evidence type="ECO:0000256" key="1">
    <source>
        <dbReference type="SAM" id="MobiDB-lite"/>
    </source>
</evidence>
<keyword evidence="3" id="KW-1185">Reference proteome</keyword>
<organism evidence="2 3">
    <name type="scientific">Trichonephila clavata</name>
    <name type="common">Joro spider</name>
    <name type="synonym">Nephila clavata</name>
    <dbReference type="NCBI Taxonomy" id="2740835"/>
    <lineage>
        <taxon>Eukaryota</taxon>
        <taxon>Metazoa</taxon>
        <taxon>Ecdysozoa</taxon>
        <taxon>Arthropoda</taxon>
        <taxon>Chelicerata</taxon>
        <taxon>Arachnida</taxon>
        <taxon>Araneae</taxon>
        <taxon>Araneomorphae</taxon>
        <taxon>Entelegynae</taxon>
        <taxon>Araneoidea</taxon>
        <taxon>Nephilidae</taxon>
        <taxon>Trichonephila</taxon>
    </lineage>
</organism>
<comment type="caution">
    <text evidence="2">The sequence shown here is derived from an EMBL/GenBank/DDBJ whole genome shotgun (WGS) entry which is preliminary data.</text>
</comment>
<dbReference type="AlphaFoldDB" id="A0A8X6FUM2"/>
<gene>
    <name evidence="2" type="ORF">TNCT_626851</name>
</gene>
<feature type="compositionally biased region" description="Polar residues" evidence="1">
    <location>
        <begin position="17"/>
        <end position="28"/>
    </location>
</feature>
<name>A0A8X6FUM2_TRICU</name>
<proteinExistence type="predicted"/>
<evidence type="ECO:0000313" key="2">
    <source>
        <dbReference type="EMBL" id="GFQ89830.1"/>
    </source>
</evidence>
<feature type="region of interest" description="Disordered" evidence="1">
    <location>
        <begin position="119"/>
        <end position="141"/>
    </location>
</feature>
<accession>A0A8X6FUM2</accession>
<dbReference type="OrthoDB" id="10632706at2759"/>
<reference evidence="2" key="1">
    <citation type="submission" date="2020-07" db="EMBL/GenBank/DDBJ databases">
        <title>Multicomponent nature underlies the extraordinary mechanical properties of spider dragline silk.</title>
        <authorList>
            <person name="Kono N."/>
            <person name="Nakamura H."/>
            <person name="Mori M."/>
            <person name="Yoshida Y."/>
            <person name="Ohtoshi R."/>
            <person name="Malay A.D."/>
            <person name="Moran D.A.P."/>
            <person name="Tomita M."/>
            <person name="Numata K."/>
            <person name="Arakawa K."/>
        </authorList>
    </citation>
    <scope>NUCLEOTIDE SEQUENCE</scope>
</reference>
<dbReference type="Proteomes" id="UP000887116">
    <property type="component" value="Unassembled WGS sequence"/>
</dbReference>